<keyword evidence="7" id="KW-0756">Sterol biosynthesis</keyword>
<evidence type="ECO:0000256" key="10">
    <source>
        <dbReference type="ARBA" id="ARBA00023221"/>
    </source>
</evidence>
<keyword evidence="8" id="KW-0443">Lipid metabolism</keyword>
<evidence type="ECO:0000256" key="3">
    <source>
        <dbReference type="ARBA" id="ARBA00022603"/>
    </source>
</evidence>
<evidence type="ECO:0000313" key="17">
    <source>
        <dbReference type="Proteomes" id="UP001374535"/>
    </source>
</evidence>
<dbReference type="GO" id="GO:0003838">
    <property type="term" value="F:sterol 24-C-methyltransferase activity"/>
    <property type="evidence" value="ECO:0007669"/>
    <property type="project" value="TreeGrafter"/>
</dbReference>
<feature type="domain" description="SAM-dependent methyltransferase Erg6/SMT-type" evidence="15">
    <location>
        <begin position="49"/>
        <end position="322"/>
    </location>
</feature>
<evidence type="ECO:0000256" key="6">
    <source>
        <dbReference type="ARBA" id="ARBA00022955"/>
    </source>
</evidence>
<dbReference type="InterPro" id="IPR030384">
    <property type="entry name" value="MeTrfase_SMT"/>
</dbReference>
<dbReference type="EMBL" id="CP144694">
    <property type="protein sequence ID" value="WVZ03992.1"/>
    <property type="molecule type" value="Genomic_DNA"/>
</dbReference>
<keyword evidence="6" id="KW-0752">Steroid biosynthesis</keyword>
<comment type="pathway">
    <text evidence="1">Steroid biosynthesis; sterol biosynthesis.</text>
</comment>
<dbReference type="PANTHER" id="PTHR44068:SF1">
    <property type="entry name" value="HYPOTHETICAL LOC100005854"/>
    <property type="match status" value="1"/>
</dbReference>
<keyword evidence="10" id="KW-0753">Steroid metabolism</keyword>
<comment type="similarity">
    <text evidence="11 13 14">Belongs to the class I-like SAM-binding methyltransferase superfamily. Erg6/SMT family.</text>
</comment>
<proteinExistence type="inferred from homology"/>
<evidence type="ECO:0000256" key="14">
    <source>
        <dbReference type="RuleBase" id="RU362025"/>
    </source>
</evidence>
<evidence type="ECO:0000259" key="15">
    <source>
        <dbReference type="PROSITE" id="PS51685"/>
    </source>
</evidence>
<dbReference type="AlphaFoldDB" id="A0AAQ3RRM8"/>
<keyword evidence="9" id="KW-1207">Sterol metabolism</keyword>
<dbReference type="GO" id="GO:0005783">
    <property type="term" value="C:endoplasmic reticulum"/>
    <property type="evidence" value="ECO:0007669"/>
    <property type="project" value="TreeGrafter"/>
</dbReference>
<dbReference type="Proteomes" id="UP001374535">
    <property type="component" value="Chromosome 7"/>
</dbReference>
<dbReference type="Gene3D" id="3.40.50.150">
    <property type="entry name" value="Vaccinia Virus protein VP39"/>
    <property type="match status" value="1"/>
</dbReference>
<dbReference type="GO" id="GO:0016126">
    <property type="term" value="P:sterol biosynthetic process"/>
    <property type="evidence" value="ECO:0007669"/>
    <property type="project" value="UniProtKB-KW"/>
</dbReference>
<gene>
    <name evidence="16" type="ORF">V8G54_024798</name>
</gene>
<evidence type="ECO:0000256" key="5">
    <source>
        <dbReference type="ARBA" id="ARBA00022691"/>
    </source>
</evidence>
<evidence type="ECO:0000256" key="9">
    <source>
        <dbReference type="ARBA" id="ARBA00023166"/>
    </source>
</evidence>
<keyword evidence="5 13" id="KW-0949">S-adenosyl-L-methionine</keyword>
<reference evidence="16 17" key="1">
    <citation type="journal article" date="2023" name="Life. Sci Alliance">
        <title>Evolutionary insights into 3D genome organization and epigenetic landscape of Vigna mungo.</title>
        <authorList>
            <person name="Junaid A."/>
            <person name="Singh B."/>
            <person name="Bhatia S."/>
        </authorList>
    </citation>
    <scope>NUCLEOTIDE SEQUENCE [LARGE SCALE GENOMIC DNA]</scope>
    <source>
        <strain evidence="16">Urdbean</strain>
    </source>
</reference>
<dbReference type="EC" id="2.1.1.-" evidence="14"/>
<evidence type="ECO:0000256" key="13">
    <source>
        <dbReference type="PROSITE-ProRule" id="PRU01022"/>
    </source>
</evidence>
<keyword evidence="2" id="KW-0444">Lipid biosynthesis</keyword>
<evidence type="ECO:0000256" key="8">
    <source>
        <dbReference type="ARBA" id="ARBA00023098"/>
    </source>
</evidence>
<dbReference type="GO" id="GO:0032259">
    <property type="term" value="P:methylation"/>
    <property type="evidence" value="ECO:0007669"/>
    <property type="project" value="UniProtKB-KW"/>
</dbReference>
<comment type="function">
    <text evidence="12">Catalyzes the methyl transfer from S-adenosyl-methionine to the C-24 of cycloartenol to form 24-methylene cycloartenol.</text>
</comment>
<dbReference type="PROSITE" id="PS51685">
    <property type="entry name" value="SAM_MT_ERG6_SMT"/>
    <property type="match status" value="1"/>
</dbReference>
<dbReference type="InterPro" id="IPR013705">
    <property type="entry name" value="Sterol_MeTrfase_C"/>
</dbReference>
<dbReference type="FunFam" id="3.40.50.150:FF:000161">
    <property type="entry name" value="Methyltransferase"/>
    <property type="match status" value="1"/>
</dbReference>
<keyword evidence="17" id="KW-1185">Reference proteome</keyword>
<dbReference type="InterPro" id="IPR029063">
    <property type="entry name" value="SAM-dependent_MTases_sf"/>
</dbReference>
<dbReference type="CDD" id="cd02440">
    <property type="entry name" value="AdoMet_MTases"/>
    <property type="match status" value="1"/>
</dbReference>
<dbReference type="PANTHER" id="PTHR44068">
    <property type="entry name" value="ZGC:194242"/>
    <property type="match status" value="1"/>
</dbReference>
<evidence type="ECO:0000256" key="12">
    <source>
        <dbReference type="ARBA" id="ARBA00058522"/>
    </source>
</evidence>
<keyword evidence="3 13" id="KW-0489">Methyltransferase</keyword>
<dbReference type="InterPro" id="IPR050447">
    <property type="entry name" value="Erg6_SMT_methyltransf"/>
</dbReference>
<evidence type="ECO:0000256" key="7">
    <source>
        <dbReference type="ARBA" id="ARBA00023011"/>
    </source>
</evidence>
<dbReference type="SUPFAM" id="SSF53335">
    <property type="entry name" value="S-adenosyl-L-methionine-dependent methyltransferases"/>
    <property type="match status" value="1"/>
</dbReference>
<evidence type="ECO:0000256" key="2">
    <source>
        <dbReference type="ARBA" id="ARBA00022516"/>
    </source>
</evidence>
<name>A0AAQ3RRM8_VIGMU</name>
<evidence type="ECO:0000256" key="1">
    <source>
        <dbReference type="ARBA" id="ARBA00004938"/>
    </source>
</evidence>
<dbReference type="Pfam" id="PF08241">
    <property type="entry name" value="Methyltransf_11"/>
    <property type="match status" value="1"/>
</dbReference>
<organism evidence="16 17">
    <name type="scientific">Vigna mungo</name>
    <name type="common">Black gram</name>
    <name type="synonym">Phaseolus mungo</name>
    <dbReference type="NCBI Taxonomy" id="3915"/>
    <lineage>
        <taxon>Eukaryota</taxon>
        <taxon>Viridiplantae</taxon>
        <taxon>Streptophyta</taxon>
        <taxon>Embryophyta</taxon>
        <taxon>Tracheophyta</taxon>
        <taxon>Spermatophyta</taxon>
        <taxon>Magnoliopsida</taxon>
        <taxon>eudicotyledons</taxon>
        <taxon>Gunneridae</taxon>
        <taxon>Pentapetalae</taxon>
        <taxon>rosids</taxon>
        <taxon>fabids</taxon>
        <taxon>Fabales</taxon>
        <taxon>Fabaceae</taxon>
        <taxon>Papilionoideae</taxon>
        <taxon>50 kb inversion clade</taxon>
        <taxon>NPAAA clade</taxon>
        <taxon>indigoferoid/millettioid clade</taxon>
        <taxon>Phaseoleae</taxon>
        <taxon>Vigna</taxon>
    </lineage>
</organism>
<dbReference type="Pfam" id="PF08498">
    <property type="entry name" value="Sterol_MT_C"/>
    <property type="match status" value="1"/>
</dbReference>
<evidence type="ECO:0000256" key="11">
    <source>
        <dbReference type="ARBA" id="ARBA00038188"/>
    </source>
</evidence>
<keyword evidence="4 13" id="KW-0808">Transferase</keyword>
<sequence length="322" mass="35984">MNLTPGVGKGKTAKSQVLSTVEKYEKYHACHGGDEEERKANYADMVNKYYDLATSFYEFSWGQSFHFAPRCKGESLTESLKRHEHFLALQLGLKAGQKVLDIGCGIGGPLREISRFSSTSITGLNNNAYQIKRAKELTCDTGLEKTCNFVEGDFMKMPFSDNYFDATYAIESTCHAPDAHACYKEIFRVLKPGGWFVACEWCMTEVFDPCNKEHQKIKEEIEVGDGLPDIRSTTKCLEALKQAGFEVMEEKDLTIESPVPWYLPLDPPSHFSFSNFRATSAGRFVTRIMVRALEFLGLAPKGSTRVEGFLRKAAEGLVAGGK</sequence>
<accession>A0AAQ3RRM8</accession>
<dbReference type="InterPro" id="IPR013216">
    <property type="entry name" value="Methyltransf_11"/>
</dbReference>
<protein>
    <recommendedName>
        <fullName evidence="14">Methyltransferase</fullName>
        <ecNumber evidence="14">2.1.1.-</ecNumber>
    </recommendedName>
</protein>
<evidence type="ECO:0000256" key="4">
    <source>
        <dbReference type="ARBA" id="ARBA00022679"/>
    </source>
</evidence>
<evidence type="ECO:0000313" key="16">
    <source>
        <dbReference type="EMBL" id="WVZ03992.1"/>
    </source>
</evidence>